<name>A0AC34QAD2_9BILA</name>
<evidence type="ECO:0000313" key="1">
    <source>
        <dbReference type="Proteomes" id="UP000887576"/>
    </source>
</evidence>
<organism evidence="1 2">
    <name type="scientific">Panagrolaimus sp. JU765</name>
    <dbReference type="NCBI Taxonomy" id="591449"/>
    <lineage>
        <taxon>Eukaryota</taxon>
        <taxon>Metazoa</taxon>
        <taxon>Ecdysozoa</taxon>
        <taxon>Nematoda</taxon>
        <taxon>Chromadorea</taxon>
        <taxon>Rhabditida</taxon>
        <taxon>Tylenchina</taxon>
        <taxon>Panagrolaimomorpha</taxon>
        <taxon>Panagrolaimoidea</taxon>
        <taxon>Panagrolaimidae</taxon>
        <taxon>Panagrolaimus</taxon>
    </lineage>
</organism>
<sequence length="234" mass="26951">MPRNKQEIDAGSTINDSLQTPRYGTISTHLFEIGEESTSTFDFMYNFASRFCTKCVISFIYGFCILFTIVLCYFGLVYMNRCPAKKQIPVYLLISGAVSLLQISLIMMRHKREQDLADEADSVGIGLRRNSEGNFYSNNSSKFAEYILWIILFIWFIFGNVWVFGSFRPPAKQNERSPTPTYWCSEMVYNLAFFQICFTYAIIFAILTAMCSFAFCAPKFIRNDSRNGNRAQNL</sequence>
<evidence type="ECO:0000313" key="2">
    <source>
        <dbReference type="WBParaSite" id="JU765_v2.g1449.t1"/>
    </source>
</evidence>
<accession>A0AC34QAD2</accession>
<proteinExistence type="predicted"/>
<dbReference type="Proteomes" id="UP000887576">
    <property type="component" value="Unplaced"/>
</dbReference>
<dbReference type="WBParaSite" id="JU765_v2.g1449.t1">
    <property type="protein sequence ID" value="JU765_v2.g1449.t1"/>
    <property type="gene ID" value="JU765_v2.g1449"/>
</dbReference>
<protein>
    <submittedName>
        <fullName evidence="2">Uncharacterized protein</fullName>
    </submittedName>
</protein>
<reference evidence="2" key="1">
    <citation type="submission" date="2022-11" db="UniProtKB">
        <authorList>
            <consortium name="WormBaseParasite"/>
        </authorList>
    </citation>
    <scope>IDENTIFICATION</scope>
</reference>